<keyword evidence="3" id="KW-0378">Hydrolase</keyword>
<evidence type="ECO:0000256" key="2">
    <source>
        <dbReference type="ARBA" id="ARBA00022840"/>
    </source>
</evidence>
<sequence>MSAPNVVYSRLDQALAEFLTGRSGVSAEQQTDFRQMVLDLSAAQSAGHSCITVNESQQSLLLSSSLVSASDNTPLILEGDHLYLQRYWRYESRLVASISKRIERQIDKPADLDALLDKYFGSQNEAEETDWQREAAACSAQQSFSIITGGPGTGKTTTVLKILALLQEIHNGELSIALAAPTGKAAMRLQQSLMEGKQGMTDLGDVLLESIPDKVSTLHRLLGPINQSTQFRHHAKKPLSCDMLVVDEASMIDLAMMSKVIDALHPDARLILLGDQDQLASVESGAALSDLCASLPQHTLQLKKTWRFSGPIKDMALAVNHCQAKQAWQILQDPAQDVVSEVVADPVEHMQAHYQAYIQQIKRSADPEAAFAEFSKFQVLAALRQGAHGVEGLNQALEKGLQGQGIATHLTWYHGRPVMINRNDPALGLFNGDIGLCLYDAERDQMRVWFEQSDGSLRPVMPGRLPEHQTVYAMTIHKSQGSEFTHVMIVLPANNNPLLSRELLYTAITRAKQKVDIVASPAIFAYTVNQQVQRQSGLQTKMRLMTHR</sequence>
<dbReference type="InterPro" id="IPR006344">
    <property type="entry name" value="RecD"/>
</dbReference>
<comment type="similarity">
    <text evidence="3">Belongs to the RecD family.</text>
</comment>
<dbReference type="OrthoDB" id="9803432at2"/>
<keyword evidence="1 3" id="KW-0547">Nucleotide-binding</keyword>
<proteinExistence type="inferred from homology"/>
<dbReference type="PANTHER" id="PTHR43788">
    <property type="entry name" value="DNA2/NAM7 HELICASE FAMILY MEMBER"/>
    <property type="match status" value="1"/>
</dbReference>
<dbReference type="CDD" id="cd17933">
    <property type="entry name" value="DEXSc_RecD-like"/>
    <property type="match status" value="1"/>
</dbReference>
<gene>
    <name evidence="3 5" type="primary">recD</name>
    <name evidence="5" type="ORF">DKW60_19490</name>
</gene>
<comment type="function">
    <text evidence="3">A helicase/nuclease that prepares dsDNA breaks (DSB) for recombinational DNA repair. Binds to DSBs and unwinds DNA via a highly rapid and processive ATP-dependent bidirectional helicase activity. Unwinds dsDNA until it encounters a Chi (crossover hotspot instigator) sequence from the 3' direction. Cuts ssDNA a few nucleotides 3' to the Chi site. The properties and activities of the enzyme are changed at Chi. The Chi-altered holoenzyme produces a long 3'-ssDNA overhang and facilitates RecA-binding to the ssDNA for homologous DNA recombination and repair. Holoenzyme degrades any linearized DNA that is unable to undergo homologous recombination. In the holoenzyme this subunit has ssDNA-dependent ATPase and 5'-3' helicase activity. When added to pre-assembled RecBC greatly stimulates nuclease activity and augments holoenzyme processivity. Negatively regulates the RecA-loading ability of RecBCD.</text>
</comment>
<dbReference type="GO" id="GO:0017116">
    <property type="term" value="F:single-stranded DNA helicase activity"/>
    <property type="evidence" value="ECO:0007669"/>
    <property type="project" value="TreeGrafter"/>
</dbReference>
<name>A0A317C2E5_9GAMM</name>
<comment type="caution">
    <text evidence="5">The sequence shown here is derived from an EMBL/GenBank/DDBJ whole genome shotgun (WGS) entry which is preliminary data.</text>
</comment>
<dbReference type="SUPFAM" id="SSF52540">
    <property type="entry name" value="P-loop containing nucleoside triphosphate hydrolases"/>
    <property type="match status" value="2"/>
</dbReference>
<dbReference type="RefSeq" id="WP_109839344.1">
    <property type="nucleotide sequence ID" value="NZ_QGKM01000076.1"/>
</dbReference>
<dbReference type="Pfam" id="PF13538">
    <property type="entry name" value="UvrD_C_2"/>
    <property type="match status" value="1"/>
</dbReference>
<dbReference type="InterPro" id="IPR003593">
    <property type="entry name" value="AAA+_ATPase"/>
</dbReference>
<dbReference type="GO" id="GO:0043139">
    <property type="term" value="F:5'-3' DNA helicase activity"/>
    <property type="evidence" value="ECO:0007669"/>
    <property type="project" value="UniProtKB-UniRule"/>
</dbReference>
<keyword evidence="6" id="KW-1185">Reference proteome</keyword>
<keyword evidence="3" id="KW-0540">Nuclease</keyword>
<dbReference type="EMBL" id="QGKM01000076">
    <property type="protein sequence ID" value="PWQ92794.1"/>
    <property type="molecule type" value="Genomic_DNA"/>
</dbReference>
<dbReference type="PANTHER" id="PTHR43788:SF6">
    <property type="entry name" value="DNA HELICASE B"/>
    <property type="match status" value="1"/>
</dbReference>
<evidence type="ECO:0000256" key="3">
    <source>
        <dbReference type="HAMAP-Rule" id="MF_01487"/>
    </source>
</evidence>
<dbReference type="GO" id="GO:0003677">
    <property type="term" value="F:DNA binding"/>
    <property type="evidence" value="ECO:0007669"/>
    <property type="project" value="UniProtKB-UniRule"/>
</dbReference>
<dbReference type="SMART" id="SM00382">
    <property type="entry name" value="AAA"/>
    <property type="match status" value="1"/>
</dbReference>
<dbReference type="Pfam" id="PF13245">
    <property type="entry name" value="AAA_19"/>
    <property type="match status" value="1"/>
</dbReference>
<keyword evidence="3" id="KW-0234">DNA repair</keyword>
<keyword evidence="3" id="KW-0227">DNA damage</keyword>
<dbReference type="InterPro" id="IPR027417">
    <property type="entry name" value="P-loop_NTPase"/>
</dbReference>
<dbReference type="GO" id="GO:0009338">
    <property type="term" value="C:exodeoxyribonuclease V complex"/>
    <property type="evidence" value="ECO:0007669"/>
    <property type="project" value="InterPro"/>
</dbReference>
<feature type="domain" description="AAA+ ATPase" evidence="4">
    <location>
        <begin position="141"/>
        <end position="284"/>
    </location>
</feature>
<evidence type="ECO:0000313" key="6">
    <source>
        <dbReference type="Proteomes" id="UP000245539"/>
    </source>
</evidence>
<dbReference type="EC" id="5.6.2.3" evidence="3"/>
<dbReference type="CDD" id="cd18809">
    <property type="entry name" value="SF1_C_RecD"/>
    <property type="match status" value="1"/>
</dbReference>
<reference evidence="5 6" key="1">
    <citation type="submission" date="2018-05" db="EMBL/GenBank/DDBJ databases">
        <title>Leucothrix arctica sp. nov., isolated from Arctic seawater.</title>
        <authorList>
            <person name="Choi A."/>
            <person name="Baek K."/>
        </authorList>
    </citation>
    <scope>NUCLEOTIDE SEQUENCE [LARGE SCALE GENOMIC DNA]</scope>
    <source>
        <strain evidence="5 6">JCM 18388</strain>
    </source>
</reference>
<dbReference type="NCBIfam" id="TIGR01447">
    <property type="entry name" value="recD"/>
    <property type="match status" value="1"/>
</dbReference>
<evidence type="ECO:0000259" key="4">
    <source>
        <dbReference type="SMART" id="SM00382"/>
    </source>
</evidence>
<dbReference type="AlphaFoldDB" id="A0A317C2E5"/>
<keyword evidence="3" id="KW-0413">Isomerase</keyword>
<protein>
    <recommendedName>
        <fullName evidence="3">RecBCD enzyme subunit RecD</fullName>
        <ecNumber evidence="3">5.6.2.3</ecNumber>
    </recommendedName>
    <alternativeName>
        <fullName evidence="3">DNA 5'-3' helicase subunit RecD</fullName>
    </alternativeName>
    <alternativeName>
        <fullName evidence="3">Exonuclease V subunit RecD</fullName>
        <shortName evidence="3">ExoV subunit RecD</shortName>
    </alternativeName>
    <alternativeName>
        <fullName evidence="3">Helicase/nuclease RecBCD subunit RecD</fullName>
    </alternativeName>
</protein>
<dbReference type="Gene3D" id="3.40.50.300">
    <property type="entry name" value="P-loop containing nucleotide triphosphate hydrolases"/>
    <property type="match status" value="2"/>
</dbReference>
<keyword evidence="2 3" id="KW-0067">ATP-binding</keyword>
<dbReference type="GO" id="GO:0005524">
    <property type="term" value="F:ATP binding"/>
    <property type="evidence" value="ECO:0007669"/>
    <property type="project" value="UniProtKB-UniRule"/>
</dbReference>
<dbReference type="GO" id="GO:0000724">
    <property type="term" value="P:double-strand break repair via homologous recombination"/>
    <property type="evidence" value="ECO:0007669"/>
    <property type="project" value="UniProtKB-UniRule"/>
</dbReference>
<accession>A0A317C2E5</accession>
<dbReference type="GO" id="GO:0016887">
    <property type="term" value="F:ATP hydrolysis activity"/>
    <property type="evidence" value="ECO:0007669"/>
    <property type="project" value="RHEA"/>
</dbReference>
<dbReference type="Proteomes" id="UP000245539">
    <property type="component" value="Unassembled WGS sequence"/>
</dbReference>
<keyword evidence="3" id="KW-0269">Exonuclease</keyword>
<dbReference type="HAMAP" id="MF_01487">
    <property type="entry name" value="RecD"/>
    <property type="match status" value="1"/>
</dbReference>
<evidence type="ECO:0000256" key="1">
    <source>
        <dbReference type="ARBA" id="ARBA00022741"/>
    </source>
</evidence>
<organism evidence="5 6">
    <name type="scientific">Leucothrix pacifica</name>
    <dbReference type="NCBI Taxonomy" id="1247513"/>
    <lineage>
        <taxon>Bacteria</taxon>
        <taxon>Pseudomonadati</taxon>
        <taxon>Pseudomonadota</taxon>
        <taxon>Gammaproteobacteria</taxon>
        <taxon>Thiotrichales</taxon>
        <taxon>Thiotrichaceae</taxon>
        <taxon>Leucothrix</taxon>
    </lineage>
</organism>
<dbReference type="InterPro" id="IPR027785">
    <property type="entry name" value="UvrD-like_helicase_C"/>
</dbReference>
<keyword evidence="3" id="KW-0238">DNA-binding</keyword>
<dbReference type="GO" id="GO:0008854">
    <property type="term" value="F:exodeoxyribonuclease V activity"/>
    <property type="evidence" value="ECO:0007669"/>
    <property type="project" value="InterPro"/>
</dbReference>
<keyword evidence="3" id="KW-0347">Helicase</keyword>
<feature type="binding site" evidence="3">
    <location>
        <begin position="149"/>
        <end position="156"/>
    </location>
    <ligand>
        <name>ATP</name>
        <dbReference type="ChEBI" id="CHEBI:30616"/>
    </ligand>
</feature>
<comment type="catalytic activity">
    <reaction evidence="3">
        <text>ATP + H2O = ADP + phosphate + H(+)</text>
        <dbReference type="Rhea" id="RHEA:13065"/>
        <dbReference type="ChEBI" id="CHEBI:15377"/>
        <dbReference type="ChEBI" id="CHEBI:15378"/>
        <dbReference type="ChEBI" id="CHEBI:30616"/>
        <dbReference type="ChEBI" id="CHEBI:43474"/>
        <dbReference type="ChEBI" id="CHEBI:456216"/>
        <dbReference type="EC" id="5.6.2.3"/>
    </reaction>
</comment>
<comment type="miscellaneous">
    <text evidence="3">In the RecBCD complex, RecB has a slow 3'-5' helicase, an exonuclease activity and loads RecA onto ssDNA, RecD has a fast 5'-3' helicase activity, while RecC stimulates the ATPase and processivity of the RecB helicase and contributes to recognition of the Chi site.</text>
</comment>
<dbReference type="InterPro" id="IPR050534">
    <property type="entry name" value="Coronavir_polyprotein_1ab"/>
</dbReference>
<comment type="subunit">
    <text evidence="3">Heterotrimer of RecB, RecC and RecD. All subunits contribute to DNA-binding.</text>
</comment>
<evidence type="ECO:0000313" key="5">
    <source>
        <dbReference type="EMBL" id="PWQ92794.1"/>
    </source>
</evidence>